<dbReference type="KEGG" id="sdr:SCD_n01728"/>
<name>S6ACF8_SULDS</name>
<dbReference type="eggNOG" id="COG0727">
    <property type="taxonomic scope" value="Bacteria"/>
</dbReference>
<dbReference type="EMBL" id="AP013066">
    <property type="protein sequence ID" value="BAN35543.1"/>
    <property type="molecule type" value="Genomic_DNA"/>
</dbReference>
<feature type="region of interest" description="Disordered" evidence="1">
    <location>
        <begin position="275"/>
        <end position="303"/>
    </location>
</feature>
<evidence type="ECO:0000256" key="1">
    <source>
        <dbReference type="SAM" id="MobiDB-lite"/>
    </source>
</evidence>
<dbReference type="OrthoDB" id="9810361at2"/>
<dbReference type="STRING" id="1163617.SCD_n01728"/>
<dbReference type="PANTHER" id="PTHR35866:SF1">
    <property type="entry name" value="YKGJ FAMILY CYSTEINE CLUSTER PROTEIN"/>
    <property type="match status" value="1"/>
</dbReference>
<accession>S6ACF8</accession>
<dbReference type="AlphaFoldDB" id="S6ACF8"/>
<keyword evidence="3" id="KW-1185">Reference proteome</keyword>
<feature type="compositionally biased region" description="Basic and acidic residues" evidence="1">
    <location>
        <begin position="294"/>
        <end position="303"/>
    </location>
</feature>
<evidence type="ECO:0000313" key="2">
    <source>
        <dbReference type="EMBL" id="BAN35543.1"/>
    </source>
</evidence>
<dbReference type="RefSeq" id="WP_023506910.1">
    <property type="nucleotide sequence ID" value="NC_022357.1"/>
</dbReference>
<evidence type="ECO:0008006" key="4">
    <source>
        <dbReference type="Google" id="ProtNLM"/>
    </source>
</evidence>
<gene>
    <name evidence="2" type="ORF">SCD_n01728</name>
</gene>
<dbReference type="HOGENOM" id="CLU_080178_0_0_4"/>
<evidence type="ECO:0000313" key="3">
    <source>
        <dbReference type="Proteomes" id="UP000015559"/>
    </source>
</evidence>
<organism evidence="2 3">
    <name type="scientific">Sulfuricella denitrificans (strain DSM 22764 / NBRC 105220 / skB26)</name>
    <dbReference type="NCBI Taxonomy" id="1163617"/>
    <lineage>
        <taxon>Bacteria</taxon>
        <taxon>Pseudomonadati</taxon>
        <taxon>Pseudomonadota</taxon>
        <taxon>Betaproteobacteria</taxon>
        <taxon>Nitrosomonadales</taxon>
        <taxon>Sulfuricellaceae</taxon>
        <taxon>Sulfuricella</taxon>
    </lineage>
</organism>
<reference evidence="2 3" key="1">
    <citation type="journal article" date="2012" name="Appl. Environ. Microbiol.">
        <title>Draft genome sequence of a psychrotolerant sulfur-oxidizing bacterium, Sulfuricella denitrificans skB26, and proteomic insights into cold adaptation.</title>
        <authorList>
            <person name="Watanabe T."/>
            <person name="Kojima H."/>
            <person name="Fukui M."/>
        </authorList>
    </citation>
    <scope>NUCLEOTIDE SEQUENCE [LARGE SCALE GENOMIC DNA]</scope>
    <source>
        <strain evidence="3">skB26</strain>
    </source>
</reference>
<dbReference type="PANTHER" id="PTHR35866">
    <property type="entry name" value="PUTATIVE-RELATED"/>
    <property type="match status" value="1"/>
</dbReference>
<dbReference type="Proteomes" id="UP000015559">
    <property type="component" value="Chromosome"/>
</dbReference>
<sequence length="303" mass="34651">MMENIINESPFVPSPVIPTSYDGSKVIQFRCHKEIACFNACCKNIDITLTPYDILRLKRRLDLTSGEFLLGFTEPYEMDKDSIAGVKFKPVDGGTACQFMTDEGCSVYEDRPTACRYYPVALVSMRKQNENTDTHSYALVEEAHCFGHKEDRSLTIDEYRHEQGLEDYDEQGRGWRQLILKKKSSGPTVGAPSKRSLQLFFMACYDLDRFRDFVFSDSFNEVYDLSDDLKKTLAEDEIELMQFGFRFLRQVMFSEESIAVKADAFDKRLAKKQEREAAGLISSEPAPEITPDSPYDHPECGCD</sequence>
<proteinExistence type="predicted"/>
<protein>
    <recommendedName>
        <fullName evidence="4">50S rRNA methyltransferase</fullName>
    </recommendedName>
</protein>
<dbReference type="Pfam" id="PF03692">
    <property type="entry name" value="CxxCxxCC"/>
    <property type="match status" value="1"/>
</dbReference>
<dbReference type="InterPro" id="IPR005358">
    <property type="entry name" value="Puta_zinc/iron-chelating_dom"/>
</dbReference>